<dbReference type="EMBL" id="CP063982">
    <property type="protein sequence ID" value="UOD49614.1"/>
    <property type="molecule type" value="Genomic_DNA"/>
</dbReference>
<proteinExistence type="predicted"/>
<dbReference type="InterPro" id="IPR011051">
    <property type="entry name" value="RmlC_Cupin_sf"/>
</dbReference>
<dbReference type="Proteomes" id="UP000831607">
    <property type="component" value="Chromosome"/>
</dbReference>
<dbReference type="Gene3D" id="2.60.120.10">
    <property type="entry name" value="Jelly Rolls"/>
    <property type="match status" value="1"/>
</dbReference>
<dbReference type="CDD" id="cd06980">
    <property type="entry name" value="cupin_bxe_c0505"/>
    <property type="match status" value="1"/>
</dbReference>
<dbReference type="InterPro" id="IPR013096">
    <property type="entry name" value="Cupin_2"/>
</dbReference>
<reference evidence="2 3" key="1">
    <citation type="submission" date="2020-11" db="EMBL/GenBank/DDBJ databases">
        <title>Algicoccus daihaiensis sp.nov., isolated from Daihai Lake in Inner Mongolia.</title>
        <authorList>
            <person name="Kai J."/>
        </authorList>
    </citation>
    <scope>NUCLEOTIDE SEQUENCE [LARGE SCALE GENOMIC DNA]</scope>
    <source>
        <strain evidence="3">f23</strain>
    </source>
</reference>
<sequence>MKFNISHADQSEFSYDGLRQYFEYRDLGIKEATDGKAVMHVIRAREGTNATGEWHYHNLQLQIVYVLKGWAIFEYEGHGQHKIVAGSCVHQPPGIRHREIAHSDDLELLEIVLPGEFETISLGQ</sequence>
<organism evidence="2 3">
    <name type="scientific">Orrella daihaiensis</name>
    <dbReference type="NCBI Taxonomy" id="2782176"/>
    <lineage>
        <taxon>Bacteria</taxon>
        <taxon>Pseudomonadati</taxon>
        <taxon>Pseudomonadota</taxon>
        <taxon>Betaproteobacteria</taxon>
        <taxon>Burkholderiales</taxon>
        <taxon>Alcaligenaceae</taxon>
        <taxon>Orrella</taxon>
    </lineage>
</organism>
<accession>A0ABY4AHF1</accession>
<dbReference type="RefSeq" id="WP_243477841.1">
    <property type="nucleotide sequence ID" value="NZ_CP063982.1"/>
</dbReference>
<evidence type="ECO:0000259" key="1">
    <source>
        <dbReference type="Pfam" id="PF07883"/>
    </source>
</evidence>
<dbReference type="Pfam" id="PF07883">
    <property type="entry name" value="Cupin_2"/>
    <property type="match status" value="1"/>
</dbReference>
<evidence type="ECO:0000313" key="3">
    <source>
        <dbReference type="Proteomes" id="UP000831607"/>
    </source>
</evidence>
<name>A0ABY4AHF1_9BURK</name>
<gene>
    <name evidence="2" type="ORF">DHf2319_09035</name>
</gene>
<evidence type="ECO:0000313" key="2">
    <source>
        <dbReference type="EMBL" id="UOD49614.1"/>
    </source>
</evidence>
<dbReference type="InterPro" id="IPR014710">
    <property type="entry name" value="RmlC-like_jellyroll"/>
</dbReference>
<dbReference type="SUPFAM" id="SSF51182">
    <property type="entry name" value="RmlC-like cupins"/>
    <property type="match status" value="1"/>
</dbReference>
<protein>
    <submittedName>
        <fullName evidence="2">Cupin domain-containing protein</fullName>
    </submittedName>
</protein>
<keyword evidence="3" id="KW-1185">Reference proteome</keyword>
<feature type="domain" description="Cupin type-2" evidence="1">
    <location>
        <begin position="50"/>
        <end position="111"/>
    </location>
</feature>